<feature type="domain" description="C2H2-type" evidence="9">
    <location>
        <begin position="72"/>
        <end position="99"/>
    </location>
</feature>
<keyword evidence="5" id="KW-0539">Nucleus</keyword>
<feature type="compositionally biased region" description="Low complexity" evidence="7">
    <location>
        <begin position="59"/>
        <end position="70"/>
    </location>
</feature>
<dbReference type="CDD" id="cd00067">
    <property type="entry name" value="GAL4"/>
    <property type="match status" value="1"/>
</dbReference>
<keyword evidence="11" id="KW-1185">Reference proteome</keyword>
<dbReference type="EMBL" id="JAUEDM010000001">
    <property type="protein sequence ID" value="KAK3330943.1"/>
    <property type="molecule type" value="Genomic_DNA"/>
</dbReference>
<dbReference type="PROSITE" id="PS50157">
    <property type="entry name" value="ZINC_FINGER_C2H2_2"/>
    <property type="match status" value="2"/>
</dbReference>
<dbReference type="Proteomes" id="UP001283341">
    <property type="component" value="Unassembled WGS sequence"/>
</dbReference>
<dbReference type="Gene3D" id="4.10.240.10">
    <property type="entry name" value="Zn(2)-C6 fungal-type DNA-binding domain"/>
    <property type="match status" value="1"/>
</dbReference>
<feature type="compositionally biased region" description="Basic and acidic residues" evidence="7">
    <location>
        <begin position="43"/>
        <end position="57"/>
    </location>
</feature>
<feature type="domain" description="Zn(2)-C6 fungal-type" evidence="8">
    <location>
        <begin position="143"/>
        <end position="172"/>
    </location>
</feature>
<dbReference type="InterPro" id="IPR036864">
    <property type="entry name" value="Zn2-C6_fun-type_DNA-bd_sf"/>
</dbReference>
<dbReference type="InterPro" id="IPR001138">
    <property type="entry name" value="Zn2Cys6_DnaBD"/>
</dbReference>
<dbReference type="InterPro" id="IPR013087">
    <property type="entry name" value="Znf_C2H2_type"/>
</dbReference>
<feature type="domain" description="C2H2-type" evidence="9">
    <location>
        <begin position="100"/>
        <end position="127"/>
    </location>
</feature>
<dbReference type="SUPFAM" id="SSF57701">
    <property type="entry name" value="Zn2/Cys6 DNA-binding domain"/>
    <property type="match status" value="1"/>
</dbReference>
<comment type="caution">
    <text evidence="10">The sequence shown here is derived from an EMBL/GenBank/DDBJ whole genome shotgun (WGS) entry which is preliminary data.</text>
</comment>
<protein>
    <submittedName>
        <fullName evidence="10">Uncharacterized protein</fullName>
    </submittedName>
</protein>
<gene>
    <name evidence="10" type="ORF">B0H66DRAFT_635916</name>
</gene>
<dbReference type="GO" id="GO:0008270">
    <property type="term" value="F:zinc ion binding"/>
    <property type="evidence" value="ECO:0007669"/>
    <property type="project" value="UniProtKB-KW"/>
</dbReference>
<dbReference type="Pfam" id="PF00096">
    <property type="entry name" value="zf-C2H2"/>
    <property type="match status" value="2"/>
</dbReference>
<feature type="region of interest" description="Disordered" evidence="7">
    <location>
        <begin position="876"/>
        <end position="911"/>
    </location>
</feature>
<evidence type="ECO:0000259" key="8">
    <source>
        <dbReference type="PROSITE" id="PS50048"/>
    </source>
</evidence>
<dbReference type="InterPro" id="IPR007219">
    <property type="entry name" value="XnlR_reg_dom"/>
</dbReference>
<dbReference type="InterPro" id="IPR036236">
    <property type="entry name" value="Znf_C2H2_sf"/>
</dbReference>
<feature type="region of interest" description="Disordered" evidence="7">
    <location>
        <begin position="181"/>
        <end position="202"/>
    </location>
</feature>
<dbReference type="PANTHER" id="PTHR47660">
    <property type="entry name" value="TRANSCRIPTION FACTOR WITH C2H2 AND ZN(2)-CYS(6) DNA BINDING DOMAIN (EUROFUNG)-RELATED-RELATED"/>
    <property type="match status" value="1"/>
</dbReference>
<accession>A0AAE0ITF7</accession>
<evidence type="ECO:0000256" key="5">
    <source>
        <dbReference type="ARBA" id="ARBA00023242"/>
    </source>
</evidence>
<organism evidence="10 11">
    <name type="scientific">Apodospora peruviana</name>
    <dbReference type="NCBI Taxonomy" id="516989"/>
    <lineage>
        <taxon>Eukaryota</taxon>
        <taxon>Fungi</taxon>
        <taxon>Dikarya</taxon>
        <taxon>Ascomycota</taxon>
        <taxon>Pezizomycotina</taxon>
        <taxon>Sordariomycetes</taxon>
        <taxon>Sordariomycetidae</taxon>
        <taxon>Sordariales</taxon>
        <taxon>Lasiosphaeriaceae</taxon>
        <taxon>Apodospora</taxon>
    </lineage>
</organism>
<keyword evidence="6" id="KW-0863">Zinc-finger</keyword>
<evidence type="ECO:0000313" key="10">
    <source>
        <dbReference type="EMBL" id="KAK3330943.1"/>
    </source>
</evidence>
<evidence type="ECO:0000256" key="1">
    <source>
        <dbReference type="ARBA" id="ARBA00022723"/>
    </source>
</evidence>
<keyword evidence="1" id="KW-0479">Metal-binding</keyword>
<feature type="region of interest" description="Disordered" evidence="7">
    <location>
        <begin position="287"/>
        <end position="309"/>
    </location>
</feature>
<dbReference type="Gene3D" id="3.30.160.60">
    <property type="entry name" value="Classic Zinc Finger"/>
    <property type="match status" value="1"/>
</dbReference>
<feature type="compositionally biased region" description="Polar residues" evidence="7">
    <location>
        <begin position="181"/>
        <end position="193"/>
    </location>
</feature>
<dbReference type="PANTHER" id="PTHR47660:SF2">
    <property type="entry name" value="TRANSCRIPTION FACTOR WITH C2H2 AND ZN(2)-CYS(6) DNA BINDING DOMAIN (EUROFUNG)"/>
    <property type="match status" value="1"/>
</dbReference>
<dbReference type="GO" id="GO:0006351">
    <property type="term" value="P:DNA-templated transcription"/>
    <property type="evidence" value="ECO:0007669"/>
    <property type="project" value="InterPro"/>
</dbReference>
<reference evidence="10" key="2">
    <citation type="submission" date="2023-06" db="EMBL/GenBank/DDBJ databases">
        <authorList>
            <consortium name="Lawrence Berkeley National Laboratory"/>
            <person name="Haridas S."/>
            <person name="Hensen N."/>
            <person name="Bonometti L."/>
            <person name="Westerberg I."/>
            <person name="Brannstrom I.O."/>
            <person name="Guillou S."/>
            <person name="Cros-Aarteil S."/>
            <person name="Calhoun S."/>
            <person name="Kuo A."/>
            <person name="Mondo S."/>
            <person name="Pangilinan J."/>
            <person name="Riley R."/>
            <person name="Labutti K."/>
            <person name="Andreopoulos B."/>
            <person name="Lipzen A."/>
            <person name="Chen C."/>
            <person name="Yanf M."/>
            <person name="Daum C."/>
            <person name="Ng V."/>
            <person name="Clum A."/>
            <person name="Steindorff A."/>
            <person name="Ohm R."/>
            <person name="Martin F."/>
            <person name="Silar P."/>
            <person name="Natvig D."/>
            <person name="Lalanne C."/>
            <person name="Gautier V."/>
            <person name="Ament-Velasquez S.L."/>
            <person name="Kruys A."/>
            <person name="Hutchinson M.I."/>
            <person name="Powell A.J."/>
            <person name="Barry K."/>
            <person name="Miller A.N."/>
            <person name="Grigoriev I.V."/>
            <person name="Debuchy R."/>
            <person name="Gladieux P."/>
            <person name="Thoren M.H."/>
            <person name="Johannesson H."/>
        </authorList>
    </citation>
    <scope>NUCLEOTIDE SEQUENCE</scope>
    <source>
        <strain evidence="10">CBS 118394</strain>
    </source>
</reference>
<sequence length="965" mass="107558">MEQNGIDILCDAAGSDLLLSSAFPVPMTANPAAPQGQPHHHHQQLEGEQSRLKRPKTDATPSSSSTGAGASHVCHLCRRVYERADHLTRHMRSHENARQYQCSRCQKRFNRADLLTRHETTHDRDGDGKGRTIIRRSDRAAEACHNCAASKAKCDDQKPCSRCRTKNLPCETTPKKALQYRTASDANSVQSPSVVEDGPTSAGMTTNTFTVSSGYGIDPNNSQSAGKSVSHAGVAITNFNDVLPDQSMLDGLANDMVYFNQTNNFFPDVDFTSWDLNFEGFAVPQFDSHDTSPHSSVNTTSKSASRAHQDTARRHAAFKRSPWLWEPQQTDYVRRDTEGLQMDEDAFSHALPIDRPLIRSTSKLKLTTATRDRLFAIVLASLKDTIHVPSFPSLDLLNYLLHVHLLNDEYQIDSWVHSPSFKPQDTLPELLGVMIAHGASFISMPSVWQFGLALQEIVRVRHVTIFESSNSNTRRLECLQMYMLNLDIGIWSGFKRRTELAESFLQPLMTMLRRAGVFTQPPDTPSILPLRSDSPEALEAKWQKFITRESYKRLVLHIFFHDVQSSISLQKNPLMSFTELSFCLPAARDLWKARSAEAWRDIYLAKRPLPADQPLPRVAEVMHCVSVLDELAQDVDPDLCHMTLLHGFWGQIAAYREGVRFYQPHNTGGWNNNNHASNNQRNHTHRLLLKSQHQELYRDLGEFSTIIYTSRKLPTANLAIVAELLMMTLHVSLDDLQKFAGKAGEEEARRAAVLLDEGWAQNPEARYAVWHAGQVLHNARKLPPTSLKGFNAMAVYFATLTLWVYGLLSCSRQASNNHADADGGGRRAPLLMDSDHPQQTSSLVVLDGEETKETRAFLQLNRGVPGLNVSGNILQQRDQQQHHHHQHQSLHGESDSRGGTGGGGGVEALSNPGMALAVGRSLFRENFPVSTEPLPPLVESLVNLLRDLGSGPAGRPSRAASENSQ</sequence>
<feature type="region of interest" description="Disordered" evidence="7">
    <location>
        <begin position="28"/>
        <end position="70"/>
    </location>
</feature>
<keyword evidence="2" id="KW-0862">Zinc</keyword>
<evidence type="ECO:0000256" key="3">
    <source>
        <dbReference type="ARBA" id="ARBA00023015"/>
    </source>
</evidence>
<dbReference type="PROSITE" id="PS00028">
    <property type="entry name" value="ZINC_FINGER_C2H2_1"/>
    <property type="match status" value="2"/>
</dbReference>
<dbReference type="PROSITE" id="PS50048">
    <property type="entry name" value="ZN2_CY6_FUNGAL_2"/>
    <property type="match status" value="1"/>
</dbReference>
<evidence type="ECO:0000259" key="9">
    <source>
        <dbReference type="PROSITE" id="PS50157"/>
    </source>
</evidence>
<dbReference type="SUPFAM" id="SSF57667">
    <property type="entry name" value="beta-beta-alpha zinc fingers"/>
    <property type="match status" value="1"/>
</dbReference>
<feature type="region of interest" description="Disordered" evidence="7">
    <location>
        <begin position="815"/>
        <end position="836"/>
    </location>
</feature>
<evidence type="ECO:0000256" key="7">
    <source>
        <dbReference type="SAM" id="MobiDB-lite"/>
    </source>
</evidence>
<keyword evidence="4" id="KW-0804">Transcription</keyword>
<feature type="compositionally biased region" description="Polar residues" evidence="7">
    <location>
        <begin position="293"/>
        <end position="306"/>
    </location>
</feature>
<dbReference type="GO" id="GO:0003677">
    <property type="term" value="F:DNA binding"/>
    <property type="evidence" value="ECO:0007669"/>
    <property type="project" value="InterPro"/>
</dbReference>
<dbReference type="SMART" id="SM00066">
    <property type="entry name" value="GAL4"/>
    <property type="match status" value="1"/>
</dbReference>
<name>A0AAE0ITF7_9PEZI</name>
<dbReference type="SMART" id="SM00355">
    <property type="entry name" value="ZnF_C2H2"/>
    <property type="match status" value="2"/>
</dbReference>
<dbReference type="Pfam" id="PF04082">
    <property type="entry name" value="Fungal_trans"/>
    <property type="match status" value="1"/>
</dbReference>
<keyword evidence="3" id="KW-0805">Transcription regulation</keyword>
<dbReference type="GO" id="GO:0000981">
    <property type="term" value="F:DNA-binding transcription factor activity, RNA polymerase II-specific"/>
    <property type="evidence" value="ECO:0007669"/>
    <property type="project" value="InterPro"/>
</dbReference>
<dbReference type="Pfam" id="PF00172">
    <property type="entry name" value="Zn_clus"/>
    <property type="match status" value="1"/>
</dbReference>
<dbReference type="AlphaFoldDB" id="A0AAE0ITF7"/>
<dbReference type="PROSITE" id="PS00463">
    <property type="entry name" value="ZN2_CY6_FUNGAL_1"/>
    <property type="match status" value="1"/>
</dbReference>
<evidence type="ECO:0000256" key="4">
    <source>
        <dbReference type="ARBA" id="ARBA00023163"/>
    </source>
</evidence>
<evidence type="ECO:0000256" key="6">
    <source>
        <dbReference type="PROSITE-ProRule" id="PRU00042"/>
    </source>
</evidence>
<evidence type="ECO:0000313" key="11">
    <source>
        <dbReference type="Proteomes" id="UP001283341"/>
    </source>
</evidence>
<proteinExistence type="predicted"/>
<reference evidence="10" key="1">
    <citation type="journal article" date="2023" name="Mol. Phylogenet. Evol.">
        <title>Genome-scale phylogeny and comparative genomics of the fungal order Sordariales.</title>
        <authorList>
            <person name="Hensen N."/>
            <person name="Bonometti L."/>
            <person name="Westerberg I."/>
            <person name="Brannstrom I.O."/>
            <person name="Guillou S."/>
            <person name="Cros-Aarteil S."/>
            <person name="Calhoun S."/>
            <person name="Haridas S."/>
            <person name="Kuo A."/>
            <person name="Mondo S."/>
            <person name="Pangilinan J."/>
            <person name="Riley R."/>
            <person name="LaButti K."/>
            <person name="Andreopoulos B."/>
            <person name="Lipzen A."/>
            <person name="Chen C."/>
            <person name="Yan M."/>
            <person name="Daum C."/>
            <person name="Ng V."/>
            <person name="Clum A."/>
            <person name="Steindorff A."/>
            <person name="Ohm R.A."/>
            <person name="Martin F."/>
            <person name="Silar P."/>
            <person name="Natvig D.O."/>
            <person name="Lalanne C."/>
            <person name="Gautier V."/>
            <person name="Ament-Velasquez S.L."/>
            <person name="Kruys A."/>
            <person name="Hutchinson M.I."/>
            <person name="Powell A.J."/>
            <person name="Barry K."/>
            <person name="Miller A.N."/>
            <person name="Grigoriev I.V."/>
            <person name="Debuchy R."/>
            <person name="Gladieux P."/>
            <person name="Hiltunen Thoren M."/>
            <person name="Johannesson H."/>
        </authorList>
    </citation>
    <scope>NUCLEOTIDE SEQUENCE</scope>
    <source>
        <strain evidence="10">CBS 118394</strain>
    </source>
</reference>
<evidence type="ECO:0000256" key="2">
    <source>
        <dbReference type="ARBA" id="ARBA00022833"/>
    </source>
</evidence>